<evidence type="ECO:0000313" key="2">
    <source>
        <dbReference type="EMBL" id="PCI79203.1"/>
    </source>
</evidence>
<dbReference type="EMBL" id="NVUL01000020">
    <property type="protein sequence ID" value="PCI79203.1"/>
    <property type="molecule type" value="Genomic_DNA"/>
</dbReference>
<accession>A0A2A4X9C7</accession>
<protein>
    <recommendedName>
        <fullName evidence="4">DUF922 domain-containing protein</fullName>
    </recommendedName>
</protein>
<organism evidence="2 3">
    <name type="scientific">SAR86 cluster bacterium</name>
    <dbReference type="NCBI Taxonomy" id="2030880"/>
    <lineage>
        <taxon>Bacteria</taxon>
        <taxon>Pseudomonadati</taxon>
        <taxon>Pseudomonadota</taxon>
        <taxon>Gammaproteobacteria</taxon>
        <taxon>SAR86 cluster</taxon>
    </lineage>
</organism>
<reference evidence="3" key="1">
    <citation type="submission" date="2017-08" db="EMBL/GenBank/DDBJ databases">
        <title>A dynamic microbial community with high functional redundancy inhabits the cold, oxic subseafloor aquifer.</title>
        <authorList>
            <person name="Tully B.J."/>
            <person name="Wheat C.G."/>
            <person name="Glazer B.T."/>
            <person name="Huber J.A."/>
        </authorList>
    </citation>
    <scope>NUCLEOTIDE SEQUENCE [LARGE SCALE GENOMIC DNA]</scope>
</reference>
<evidence type="ECO:0008006" key="4">
    <source>
        <dbReference type="Google" id="ProtNLM"/>
    </source>
</evidence>
<evidence type="ECO:0000256" key="1">
    <source>
        <dbReference type="SAM" id="Phobius"/>
    </source>
</evidence>
<dbReference type="InterPro" id="IPR010321">
    <property type="entry name" value="DUF922"/>
</dbReference>
<comment type="caution">
    <text evidence="2">The sequence shown here is derived from an EMBL/GenBank/DDBJ whole genome shotgun (WGS) entry which is preliminary data.</text>
</comment>
<evidence type="ECO:0000313" key="3">
    <source>
        <dbReference type="Proteomes" id="UP000218767"/>
    </source>
</evidence>
<proteinExistence type="predicted"/>
<feature type="transmembrane region" description="Helical" evidence="1">
    <location>
        <begin position="197"/>
        <end position="213"/>
    </location>
</feature>
<keyword evidence="1" id="KW-1133">Transmembrane helix</keyword>
<gene>
    <name evidence="2" type="ORF">COB20_05315</name>
</gene>
<sequence length="216" mass="25258">MLILLVLGLSQSSLAEKSTRTEYYAIFGSTGLELLNEMSAKGPQEFNGLTYHEYSYNYRTRMINGRCRVSRMSIELDITFTMPRWENESVADTELQARWNDWYRLLDQHEQGHASFAESGYNDILSEWRRIGTSDNCQDIRNQVEQIYNRIRSRVNQQNVDYDRSTRHGQNQGVTFELLVGEGDMIADFESEDRSTNFWWLIFAALIGALFYVRKS</sequence>
<name>A0A2A4X9C7_9GAMM</name>
<dbReference type="Proteomes" id="UP000218767">
    <property type="component" value="Unassembled WGS sequence"/>
</dbReference>
<dbReference type="AlphaFoldDB" id="A0A2A4X9C7"/>
<keyword evidence="1" id="KW-0812">Transmembrane</keyword>
<keyword evidence="1" id="KW-0472">Membrane</keyword>
<dbReference type="Pfam" id="PF06037">
    <property type="entry name" value="DUF922"/>
    <property type="match status" value="1"/>
</dbReference>